<feature type="domain" description="Protein kinase" evidence="9">
    <location>
        <begin position="1"/>
        <end position="254"/>
    </location>
</feature>
<evidence type="ECO:0000313" key="11">
    <source>
        <dbReference type="Proteomes" id="UP001651690"/>
    </source>
</evidence>
<feature type="region of interest" description="Disordered" evidence="7">
    <location>
        <begin position="256"/>
        <end position="275"/>
    </location>
</feature>
<accession>A0ABT1LY72</accession>
<evidence type="ECO:0000256" key="2">
    <source>
        <dbReference type="ARBA" id="ARBA00022527"/>
    </source>
</evidence>
<feature type="transmembrane region" description="Helical" evidence="8">
    <location>
        <begin position="284"/>
        <end position="305"/>
    </location>
</feature>
<feature type="compositionally biased region" description="Low complexity" evidence="7">
    <location>
        <begin position="321"/>
        <end position="338"/>
    </location>
</feature>
<keyword evidence="6" id="KW-0067">ATP-binding</keyword>
<keyword evidence="8" id="KW-0812">Transmembrane</keyword>
<comment type="caution">
    <text evidence="10">The sequence shown here is derived from an EMBL/GenBank/DDBJ whole genome shotgun (WGS) entry which is preliminary data.</text>
</comment>
<dbReference type="SUPFAM" id="SSF56112">
    <property type="entry name" value="Protein kinase-like (PK-like)"/>
    <property type="match status" value="1"/>
</dbReference>
<dbReference type="SMART" id="SM00220">
    <property type="entry name" value="S_TKc"/>
    <property type="match status" value="1"/>
</dbReference>
<protein>
    <recommendedName>
        <fullName evidence="1">non-specific serine/threonine protein kinase</fullName>
        <ecNumber evidence="1">2.7.11.1</ecNumber>
    </recommendedName>
</protein>
<keyword evidence="11" id="KW-1185">Reference proteome</keyword>
<dbReference type="Proteomes" id="UP001651690">
    <property type="component" value="Unassembled WGS sequence"/>
</dbReference>
<dbReference type="CDD" id="cd14014">
    <property type="entry name" value="STKc_PknB_like"/>
    <property type="match status" value="1"/>
</dbReference>
<keyword evidence="4" id="KW-0547">Nucleotide-binding</keyword>
<evidence type="ECO:0000256" key="8">
    <source>
        <dbReference type="SAM" id="Phobius"/>
    </source>
</evidence>
<dbReference type="Gene3D" id="3.30.200.20">
    <property type="entry name" value="Phosphorylase Kinase, domain 1"/>
    <property type="match status" value="1"/>
</dbReference>
<organism evidence="10 11">
    <name type="scientific">Mycolicibacterium arenosum</name>
    <dbReference type="NCBI Taxonomy" id="2952157"/>
    <lineage>
        <taxon>Bacteria</taxon>
        <taxon>Bacillati</taxon>
        <taxon>Actinomycetota</taxon>
        <taxon>Actinomycetes</taxon>
        <taxon>Mycobacteriales</taxon>
        <taxon>Mycobacteriaceae</taxon>
        <taxon>Mycolicibacterium</taxon>
    </lineage>
</organism>
<dbReference type="Gene3D" id="1.10.510.10">
    <property type="entry name" value="Transferase(Phosphotransferase) domain 1"/>
    <property type="match status" value="1"/>
</dbReference>
<keyword evidence="2 10" id="KW-0723">Serine/threonine-protein kinase</keyword>
<keyword evidence="3" id="KW-0808">Transferase</keyword>
<reference evidence="10 11" key="1">
    <citation type="submission" date="2022-06" db="EMBL/GenBank/DDBJ databases">
        <title>Mycolicibacterium sp. CAU 1645 isolated from seawater.</title>
        <authorList>
            <person name="Kim W."/>
        </authorList>
    </citation>
    <scope>NUCLEOTIDE SEQUENCE [LARGE SCALE GENOMIC DNA]</scope>
    <source>
        <strain evidence="10 11">CAU 1645</strain>
    </source>
</reference>
<dbReference type="InterPro" id="IPR000719">
    <property type="entry name" value="Prot_kinase_dom"/>
</dbReference>
<proteinExistence type="predicted"/>
<dbReference type="PANTHER" id="PTHR43289">
    <property type="entry name" value="MITOGEN-ACTIVATED PROTEIN KINASE KINASE KINASE 20-RELATED"/>
    <property type="match status" value="1"/>
</dbReference>
<dbReference type="EC" id="2.7.11.1" evidence="1"/>
<gene>
    <name evidence="10" type="ORF">NM203_06625</name>
</gene>
<evidence type="ECO:0000256" key="3">
    <source>
        <dbReference type="ARBA" id="ARBA00022679"/>
    </source>
</evidence>
<dbReference type="InterPro" id="IPR011009">
    <property type="entry name" value="Kinase-like_dom_sf"/>
</dbReference>
<evidence type="ECO:0000256" key="5">
    <source>
        <dbReference type="ARBA" id="ARBA00022777"/>
    </source>
</evidence>
<dbReference type="EMBL" id="JANDBD010000002">
    <property type="protein sequence ID" value="MCP9271855.1"/>
    <property type="molecule type" value="Genomic_DNA"/>
</dbReference>
<evidence type="ECO:0000256" key="7">
    <source>
        <dbReference type="SAM" id="MobiDB-lite"/>
    </source>
</evidence>
<dbReference type="Pfam" id="PF00069">
    <property type="entry name" value="Pkinase"/>
    <property type="match status" value="1"/>
</dbReference>
<keyword evidence="5 10" id="KW-0418">Kinase</keyword>
<evidence type="ECO:0000256" key="4">
    <source>
        <dbReference type="ARBA" id="ARBA00022741"/>
    </source>
</evidence>
<evidence type="ECO:0000259" key="9">
    <source>
        <dbReference type="PROSITE" id="PS50011"/>
    </source>
</evidence>
<dbReference type="GO" id="GO:0004674">
    <property type="term" value="F:protein serine/threonine kinase activity"/>
    <property type="evidence" value="ECO:0007669"/>
    <property type="project" value="UniProtKB-KW"/>
</dbReference>
<keyword evidence="8" id="KW-1133">Transmembrane helix</keyword>
<keyword evidence="8" id="KW-0472">Membrane</keyword>
<dbReference type="InterPro" id="IPR008271">
    <property type="entry name" value="Ser/Thr_kinase_AS"/>
</dbReference>
<evidence type="ECO:0000313" key="10">
    <source>
        <dbReference type="EMBL" id="MCP9271855.1"/>
    </source>
</evidence>
<dbReference type="PANTHER" id="PTHR43289:SF6">
    <property type="entry name" value="SERINE_THREONINE-PROTEIN KINASE NEKL-3"/>
    <property type="match status" value="1"/>
</dbReference>
<name>A0ABT1LY72_9MYCO</name>
<dbReference type="PROSITE" id="PS00108">
    <property type="entry name" value="PROTEIN_KINASE_ST"/>
    <property type="match status" value="1"/>
</dbReference>
<evidence type="ECO:0000256" key="1">
    <source>
        <dbReference type="ARBA" id="ARBA00012513"/>
    </source>
</evidence>
<dbReference type="PROSITE" id="PS50011">
    <property type="entry name" value="PROTEIN_KINASE_DOM"/>
    <property type="match status" value="1"/>
</dbReference>
<feature type="region of interest" description="Disordered" evidence="7">
    <location>
        <begin position="308"/>
        <end position="346"/>
    </location>
</feature>
<sequence length="477" mass="50518">MGEVWRAHDIETDRTVALKLLPANLADDEQFKERFRREARVAASLNDPHVVPIHGFGEIDGRLYVDMRLIEGRDLGAILDDGALPPATAVAIVEQIGAALQAAHTAGLVHRDVKPSNVIVTDAGFAYLIDFGIARAVDDTGLTSTGVAVGTWAYMAPERFASDRYDHRADVYSLACVLHQCLTGQRPFPGQSAERQMAGHLHTPPPRPSAVVRGVPRALDAVIAHGLAKDPAARPSTASGFAAEARAALAEPTVVAPPTRPHEQSFAPGPLPATAPEHGHRRTWILAAAGVAVAVSVAVVLAVGLRGGGSDPAASSNAPVTTGGRTTSKTTTTTSGPSDPNAPWSGQAASIAAKFPGLIPATPGGEGYRGTSMCAFTSGDVEGEINCMANQMMWVTCNTLDRKEGFDTLYPSSSSEVREADWTRASGSGKVRWYRGMVRSFVEVIFDDPDRDTCVVTARGDGTPQELYDQWFLNAPI</sequence>
<evidence type="ECO:0000256" key="6">
    <source>
        <dbReference type="ARBA" id="ARBA00022840"/>
    </source>
</evidence>